<reference evidence="3 4" key="1">
    <citation type="journal article" date="2019" name="Int. J. Syst. Evol. Microbiol.">
        <title>The Global Catalogue of Microorganisms (GCM) 10K type strain sequencing project: providing services to taxonomists for standard genome sequencing and annotation.</title>
        <authorList>
            <consortium name="The Broad Institute Genomics Platform"/>
            <consortium name="The Broad Institute Genome Sequencing Center for Infectious Disease"/>
            <person name="Wu L."/>
            <person name="Ma J."/>
        </authorList>
    </citation>
    <scope>NUCLEOTIDE SEQUENCE [LARGE SCALE GENOMIC DNA]</scope>
    <source>
        <strain evidence="3 4">JCM 15309</strain>
    </source>
</reference>
<organism evidence="3 4">
    <name type="scientific">Nocardioides panacihumi</name>
    <dbReference type="NCBI Taxonomy" id="400774"/>
    <lineage>
        <taxon>Bacteria</taxon>
        <taxon>Bacillati</taxon>
        <taxon>Actinomycetota</taxon>
        <taxon>Actinomycetes</taxon>
        <taxon>Propionibacteriales</taxon>
        <taxon>Nocardioidaceae</taxon>
        <taxon>Nocardioides</taxon>
    </lineage>
</organism>
<feature type="domain" description="CARDB" evidence="2">
    <location>
        <begin position="614"/>
        <end position="701"/>
    </location>
</feature>
<keyword evidence="4" id="KW-1185">Reference proteome</keyword>
<dbReference type="Gene3D" id="2.120.10.10">
    <property type="match status" value="2"/>
</dbReference>
<evidence type="ECO:0000313" key="4">
    <source>
        <dbReference type="Proteomes" id="UP001500571"/>
    </source>
</evidence>
<dbReference type="EMBL" id="BAAAPB010000001">
    <property type="protein sequence ID" value="GAA1952071.1"/>
    <property type="molecule type" value="Genomic_DNA"/>
</dbReference>
<dbReference type="Pfam" id="PF07705">
    <property type="entry name" value="CARDB"/>
    <property type="match status" value="1"/>
</dbReference>
<feature type="region of interest" description="Disordered" evidence="1">
    <location>
        <begin position="283"/>
        <end position="308"/>
    </location>
</feature>
<evidence type="ECO:0000256" key="1">
    <source>
        <dbReference type="SAM" id="MobiDB-lite"/>
    </source>
</evidence>
<dbReference type="CDD" id="cd15482">
    <property type="entry name" value="Sialidase_non-viral"/>
    <property type="match status" value="1"/>
</dbReference>
<comment type="caution">
    <text evidence="3">The sequence shown here is derived from an EMBL/GenBank/DDBJ whole genome shotgun (WGS) entry which is preliminary data.</text>
</comment>
<evidence type="ECO:0000259" key="2">
    <source>
        <dbReference type="Pfam" id="PF07705"/>
    </source>
</evidence>
<dbReference type="InterPro" id="IPR013783">
    <property type="entry name" value="Ig-like_fold"/>
</dbReference>
<dbReference type="SUPFAM" id="SSF50939">
    <property type="entry name" value="Sialidases"/>
    <property type="match status" value="1"/>
</dbReference>
<protein>
    <recommendedName>
        <fullName evidence="2">CARDB domain-containing protein</fullName>
    </recommendedName>
</protein>
<sequence>MRLSVHLSRSVRRPLAAIGAVILIGGALTDSGSAGASSPGEGTVSDTSTSVSWTGGPFAAPNVTGNALGTPDCSAPQSCDDYTLHVSTPAGYGGTHSLKVDVSWAQSAADFDVYVLDQAGNVVGQAASSADPEQVVLPPTTGTYTVRVVPFLPLAQTYTAKASLVDQPAPPPPGTATPPGFAAYPAPQGLNKDVNNAGEPSIGSSWKTGATLFQSYLSTYKVMFDDSVSPAKATWSDVSATSANGCPQGGLASLDPILFTDHATGRTFESQLSGQDSLTCYTDDDGGSWHPSTGGGIPSGVDHQTIGGGPYSPNSVGALPTSSYPNAVYYCSQDIATAFCAASHDGGATFGPGVPTYSLLDCGGLHGHVKVAPDGTAYLPNKACGSNAALVVSKDGGTSWKVDPVPGSTPSDADPSVGVGANGTVYFGYVGSDGRPAIAVSHDQGATWTDQQPVGADLGIHNAVFPTMVAGDDDRATLAYIGTTKAGNYQSQTDFKDAEWHLYLATTYDGGKTWVSSDATPNDPVQRGSICTGGTTCGNDRNLLDFIDVTVDGTGHVEAAFADGCIDACVTDKTHNSDDGPADAQAAYATVARQSSGLGLFSAYDPQANLTLQKQSVAKKGNQFVATMTVANTGRAAASNVVVQVADGRTTVGRTTLASLAPGATTTVQLAWSATKGTHTFTGVVDPADLIAESNESDNKLVTTGTA</sequence>
<dbReference type="Gene3D" id="2.60.40.10">
    <property type="entry name" value="Immunoglobulins"/>
    <property type="match status" value="1"/>
</dbReference>
<dbReference type="InterPro" id="IPR036278">
    <property type="entry name" value="Sialidase_sf"/>
</dbReference>
<dbReference type="RefSeq" id="WP_344042865.1">
    <property type="nucleotide sequence ID" value="NZ_BAAAPB010000001.1"/>
</dbReference>
<dbReference type="Gene3D" id="2.60.120.380">
    <property type="match status" value="1"/>
</dbReference>
<evidence type="ECO:0000313" key="3">
    <source>
        <dbReference type="EMBL" id="GAA1952071.1"/>
    </source>
</evidence>
<proteinExistence type="predicted"/>
<gene>
    <name evidence="3" type="ORF">GCM10009798_09150</name>
</gene>
<name>A0ABN2QHI3_9ACTN</name>
<dbReference type="Proteomes" id="UP001500571">
    <property type="component" value="Unassembled WGS sequence"/>
</dbReference>
<accession>A0ABN2QHI3</accession>
<dbReference type="InterPro" id="IPR011635">
    <property type="entry name" value="CARDB"/>
</dbReference>